<feature type="transmembrane region" description="Helical" evidence="2">
    <location>
        <begin position="81"/>
        <end position="101"/>
    </location>
</feature>
<dbReference type="AlphaFoldDB" id="A0A9D1GZY1"/>
<evidence type="ECO:0000313" key="5">
    <source>
        <dbReference type="Proteomes" id="UP000886842"/>
    </source>
</evidence>
<reference evidence="4" key="1">
    <citation type="submission" date="2020-10" db="EMBL/GenBank/DDBJ databases">
        <authorList>
            <person name="Gilroy R."/>
        </authorList>
    </citation>
    <scope>NUCLEOTIDE SEQUENCE</scope>
    <source>
        <strain evidence="4">ChiGjej1B1-24693</strain>
    </source>
</reference>
<feature type="region of interest" description="Disordered" evidence="1">
    <location>
        <begin position="132"/>
        <end position="248"/>
    </location>
</feature>
<evidence type="ECO:0000256" key="1">
    <source>
        <dbReference type="SAM" id="MobiDB-lite"/>
    </source>
</evidence>
<accession>A0A9D1GZY1</accession>
<name>A0A9D1GZY1_9ACTN</name>
<feature type="compositionally biased region" description="Pro residues" evidence="1">
    <location>
        <begin position="217"/>
        <end position="228"/>
    </location>
</feature>
<evidence type="ECO:0000256" key="2">
    <source>
        <dbReference type="SAM" id="Phobius"/>
    </source>
</evidence>
<sequence>MERMQGLDLDRVTDRGKLAGVCAGVADRWRIDPLLVRVGAVVLGLFSGVGAVLYAAAWALLPVRGQQEAPLMRSIPSARRVPTPVWIAIVSVLCLISLIVLSPVMPVSTGPVIGVAALWYFCIYRPGQKRKAQGGQANRSSAPSTGLGDREGAPGLGDRHGAHGASGPVDPGHGVTGAPWGPLPQEQDPEFPPYVPPPTGPAPTWHQMPHPSAHQAPVPPRPTPPPAPARTKARATHTVKDRAAKEPRPAAVRVRTLAFIAAGATVVVLAMLESAGLAAVPMAGYAATALLVVGLALVVSAWTGRARGLLPVGCGLAALTLIGLGTMTAPGMGVAGTGAPVEAAGAQYVRMDDLPESDAYDVGQVRIDLGQLDVDRDGSYEVTLDSGQLEIVVPPDTNLRIVTTTDLGSITLLDQDARSGLDLSQQHDVRSVRGGPVLTIRAHVDLGSVVVRYP</sequence>
<feature type="compositionally biased region" description="Basic and acidic residues" evidence="1">
    <location>
        <begin position="148"/>
        <end position="161"/>
    </location>
</feature>
<dbReference type="EMBL" id="DVLP01000243">
    <property type="protein sequence ID" value="HIT75535.1"/>
    <property type="molecule type" value="Genomic_DNA"/>
</dbReference>
<feature type="compositionally biased region" description="Pro residues" evidence="1">
    <location>
        <begin position="190"/>
        <end position="201"/>
    </location>
</feature>
<feature type="compositionally biased region" description="Polar residues" evidence="1">
    <location>
        <begin position="135"/>
        <end position="144"/>
    </location>
</feature>
<dbReference type="Proteomes" id="UP000886842">
    <property type="component" value="Unassembled WGS sequence"/>
</dbReference>
<dbReference type="Pfam" id="PF04024">
    <property type="entry name" value="PspC"/>
    <property type="match status" value="1"/>
</dbReference>
<feature type="transmembrane region" description="Helical" evidence="2">
    <location>
        <begin position="107"/>
        <end position="124"/>
    </location>
</feature>
<keyword evidence="2" id="KW-0812">Transmembrane</keyword>
<feature type="transmembrane region" description="Helical" evidence="2">
    <location>
        <begin position="309"/>
        <end position="327"/>
    </location>
</feature>
<feature type="transmembrane region" description="Helical" evidence="2">
    <location>
        <begin position="38"/>
        <end position="61"/>
    </location>
</feature>
<gene>
    <name evidence="4" type="ORF">IAA98_08120</name>
</gene>
<proteinExistence type="predicted"/>
<organism evidence="4 5">
    <name type="scientific">Candidatus Avipropionibacterium avicola</name>
    <dbReference type="NCBI Taxonomy" id="2840701"/>
    <lineage>
        <taxon>Bacteria</taxon>
        <taxon>Bacillati</taxon>
        <taxon>Actinomycetota</taxon>
        <taxon>Actinomycetes</taxon>
        <taxon>Propionibacteriales</taxon>
        <taxon>Propionibacteriaceae</taxon>
        <taxon>Propionibacteriaceae incertae sedis</taxon>
        <taxon>Candidatus Avipropionibacterium</taxon>
    </lineage>
</organism>
<reference evidence="4" key="2">
    <citation type="journal article" date="2021" name="PeerJ">
        <title>Extensive microbial diversity within the chicken gut microbiome revealed by metagenomics and culture.</title>
        <authorList>
            <person name="Gilroy R."/>
            <person name="Ravi A."/>
            <person name="Getino M."/>
            <person name="Pursley I."/>
            <person name="Horton D.L."/>
            <person name="Alikhan N.F."/>
            <person name="Baker D."/>
            <person name="Gharbi K."/>
            <person name="Hall N."/>
            <person name="Watson M."/>
            <person name="Adriaenssens E.M."/>
            <person name="Foster-Nyarko E."/>
            <person name="Jarju S."/>
            <person name="Secka A."/>
            <person name="Antonio M."/>
            <person name="Oren A."/>
            <person name="Chaudhuri R.R."/>
            <person name="La Ragione R."/>
            <person name="Hildebrand F."/>
            <person name="Pallen M.J."/>
        </authorList>
    </citation>
    <scope>NUCLEOTIDE SEQUENCE</scope>
    <source>
        <strain evidence="4">ChiGjej1B1-24693</strain>
    </source>
</reference>
<feature type="transmembrane region" description="Helical" evidence="2">
    <location>
        <begin position="278"/>
        <end position="302"/>
    </location>
</feature>
<dbReference type="InterPro" id="IPR007168">
    <property type="entry name" value="Phageshock_PspC_N"/>
</dbReference>
<keyword evidence="2" id="KW-1133">Transmembrane helix</keyword>
<feature type="compositionally biased region" description="Basic and acidic residues" evidence="1">
    <location>
        <begin position="238"/>
        <end position="248"/>
    </location>
</feature>
<keyword evidence="2" id="KW-0472">Membrane</keyword>
<feature type="domain" description="Phage shock protein PspC N-terminal" evidence="3">
    <location>
        <begin position="11"/>
        <end position="63"/>
    </location>
</feature>
<feature type="transmembrane region" description="Helical" evidence="2">
    <location>
        <begin position="252"/>
        <end position="272"/>
    </location>
</feature>
<evidence type="ECO:0000259" key="3">
    <source>
        <dbReference type="Pfam" id="PF04024"/>
    </source>
</evidence>
<protein>
    <submittedName>
        <fullName evidence="4">PspC domain-containing protein</fullName>
    </submittedName>
</protein>
<comment type="caution">
    <text evidence="4">The sequence shown here is derived from an EMBL/GenBank/DDBJ whole genome shotgun (WGS) entry which is preliminary data.</text>
</comment>
<evidence type="ECO:0000313" key="4">
    <source>
        <dbReference type="EMBL" id="HIT75535.1"/>
    </source>
</evidence>